<evidence type="ECO:0000256" key="3">
    <source>
        <dbReference type="ARBA" id="ARBA00024247"/>
    </source>
</evidence>
<dbReference type="NCBIfam" id="TIGR01682">
    <property type="entry name" value="moaD"/>
    <property type="match status" value="1"/>
</dbReference>
<dbReference type="Gene3D" id="3.10.20.30">
    <property type="match status" value="1"/>
</dbReference>
<accession>A0ABR7AM27</accession>
<dbReference type="InterPro" id="IPR003749">
    <property type="entry name" value="ThiS/MoaD-like"/>
</dbReference>
<name>A0ABR7AM27_9SPHN</name>
<dbReference type="InterPro" id="IPR012675">
    <property type="entry name" value="Beta-grasp_dom_sf"/>
</dbReference>
<gene>
    <name evidence="4" type="primary">moaD</name>
    <name evidence="4" type="ORF">H8S47_04880</name>
</gene>
<comment type="caution">
    <text evidence="4">The sequence shown here is derived from an EMBL/GenBank/DDBJ whole genome shotgun (WGS) entry which is preliminary data.</text>
</comment>
<dbReference type="EMBL" id="JACONT010000006">
    <property type="protein sequence ID" value="MBC3941017.1"/>
    <property type="molecule type" value="Genomic_DNA"/>
</dbReference>
<evidence type="ECO:0000256" key="1">
    <source>
        <dbReference type="ARBA" id="ARBA00022741"/>
    </source>
</evidence>
<evidence type="ECO:0000313" key="5">
    <source>
        <dbReference type="Proteomes" id="UP000597613"/>
    </source>
</evidence>
<proteinExistence type="inferred from homology"/>
<evidence type="ECO:0000256" key="2">
    <source>
        <dbReference type="ARBA" id="ARBA00024200"/>
    </source>
</evidence>
<dbReference type="PANTHER" id="PTHR33359:SF1">
    <property type="entry name" value="MOLYBDOPTERIN SYNTHASE SULFUR CARRIER SUBUNIT"/>
    <property type="match status" value="1"/>
</dbReference>
<protein>
    <recommendedName>
        <fullName evidence="3">Molybdopterin synthase sulfur carrier subunit</fullName>
    </recommendedName>
</protein>
<sequence>MAKIRMVYFAWVRERIGTGEETVEPPASVATVADLVDWLAEISVGHAEAFENRARLRAAVDQEFVPLDTPIGRAQEIAIFPPVTGG</sequence>
<keyword evidence="5" id="KW-1185">Reference proteome</keyword>
<dbReference type="CDD" id="cd00754">
    <property type="entry name" value="Ubl_MoaD"/>
    <property type="match status" value="1"/>
</dbReference>
<keyword evidence="1" id="KW-0547">Nucleotide-binding</keyword>
<dbReference type="Pfam" id="PF02597">
    <property type="entry name" value="ThiS"/>
    <property type="match status" value="1"/>
</dbReference>
<dbReference type="InterPro" id="IPR044672">
    <property type="entry name" value="MOCS2A"/>
</dbReference>
<evidence type="ECO:0000313" key="4">
    <source>
        <dbReference type="EMBL" id="MBC3941017.1"/>
    </source>
</evidence>
<dbReference type="RefSeq" id="WP_187502785.1">
    <property type="nucleotide sequence ID" value="NZ_CP162536.1"/>
</dbReference>
<reference evidence="4 5" key="1">
    <citation type="submission" date="2020-08" db="EMBL/GenBank/DDBJ databases">
        <title>Putative novel bacterial strains isolated from necrotic wheat leaf tissues caused by Xanthomonas translucens.</title>
        <authorList>
            <person name="Tambong J.T."/>
        </authorList>
    </citation>
    <scope>NUCLEOTIDE SEQUENCE [LARGE SCALE GENOMIC DNA]</scope>
    <source>
        <strain evidence="5">DOAB 1063</strain>
    </source>
</reference>
<dbReference type="PANTHER" id="PTHR33359">
    <property type="entry name" value="MOLYBDOPTERIN SYNTHASE SULFUR CARRIER SUBUNIT"/>
    <property type="match status" value="1"/>
</dbReference>
<dbReference type="Proteomes" id="UP000597613">
    <property type="component" value="Unassembled WGS sequence"/>
</dbReference>
<dbReference type="InterPro" id="IPR016155">
    <property type="entry name" value="Mopterin_synth/thiamin_S_b"/>
</dbReference>
<organism evidence="4 5">
    <name type="scientific">Sphingomonas albertensis</name>
    <dbReference type="NCBI Taxonomy" id="2762591"/>
    <lineage>
        <taxon>Bacteria</taxon>
        <taxon>Pseudomonadati</taxon>
        <taxon>Pseudomonadota</taxon>
        <taxon>Alphaproteobacteria</taxon>
        <taxon>Sphingomonadales</taxon>
        <taxon>Sphingomonadaceae</taxon>
        <taxon>Sphingomonas</taxon>
    </lineage>
</organism>
<dbReference type="SUPFAM" id="SSF54285">
    <property type="entry name" value="MoaD/ThiS"/>
    <property type="match status" value="1"/>
</dbReference>
<comment type="similarity">
    <text evidence="2">Belongs to the MoaD family.</text>
</comment>